<evidence type="ECO:0000313" key="3">
    <source>
        <dbReference type="EMBL" id="CAJ0884854.1"/>
    </source>
</evidence>
<dbReference type="SUPFAM" id="SSF69754">
    <property type="entry name" value="Ribosome binding protein Y (YfiA homologue)"/>
    <property type="match status" value="1"/>
</dbReference>
<feature type="domain" description="CSD" evidence="2">
    <location>
        <begin position="151"/>
        <end position="215"/>
    </location>
</feature>
<dbReference type="InterPro" id="IPR012340">
    <property type="entry name" value="NA-bd_OB-fold"/>
</dbReference>
<accession>A0AA48RAK7</accession>
<gene>
    <name evidence="3" type="ORF">AMST5_03561</name>
</gene>
<dbReference type="GO" id="GO:0003676">
    <property type="term" value="F:nucleic acid binding"/>
    <property type="evidence" value="ECO:0007669"/>
    <property type="project" value="InterPro"/>
</dbReference>
<dbReference type="PROSITE" id="PS51857">
    <property type="entry name" value="CSD_2"/>
    <property type="match status" value="1"/>
</dbReference>
<dbReference type="Pfam" id="PF00313">
    <property type="entry name" value="CSD"/>
    <property type="match status" value="1"/>
</dbReference>
<dbReference type="Pfam" id="PF02482">
    <property type="entry name" value="Ribosomal_S30AE"/>
    <property type="match status" value="1"/>
</dbReference>
<dbReference type="AlphaFoldDB" id="A0AA48RAK7"/>
<organism evidence="3">
    <name type="scientific">freshwater sediment metagenome</name>
    <dbReference type="NCBI Taxonomy" id="556182"/>
    <lineage>
        <taxon>unclassified sequences</taxon>
        <taxon>metagenomes</taxon>
        <taxon>ecological metagenomes</taxon>
    </lineage>
</organism>
<name>A0AA48RAK7_9ZZZZ</name>
<reference evidence="3" key="1">
    <citation type="submission" date="2023-07" db="EMBL/GenBank/DDBJ databases">
        <authorList>
            <person name="Pelsma A.J. K."/>
        </authorList>
    </citation>
    <scope>NUCLEOTIDE SEQUENCE</scope>
</reference>
<evidence type="ECO:0000256" key="1">
    <source>
        <dbReference type="SAM" id="MobiDB-lite"/>
    </source>
</evidence>
<sequence>MERRADACEWLPGMARAAQRLIFIAGGRAHGTTAMETLPEIDFQGLEPRGDLRAKIVEKIAHLEKLYGRMTACRVVVKGPGGHHRTGGHYDVNIRIALPDGREVDVSRAADPDERFQDVWFALGDAFRRADRQLEDAVREIRGDVKHHEAAPTGVVKSLSPADGFGLLESVDGREIYFHRNSVAEPGFGSLKVGERVEFLEEDGARGPQARRVKPLRDTAPS</sequence>
<dbReference type="InterPro" id="IPR011129">
    <property type="entry name" value="CSD"/>
</dbReference>
<dbReference type="SMART" id="SM00357">
    <property type="entry name" value="CSP"/>
    <property type="match status" value="1"/>
</dbReference>
<protein>
    <recommendedName>
        <fullName evidence="2">CSD domain-containing protein</fullName>
    </recommendedName>
</protein>
<dbReference type="InterPro" id="IPR002059">
    <property type="entry name" value="CSP_DNA-bd"/>
</dbReference>
<dbReference type="EMBL" id="OY288114">
    <property type="protein sequence ID" value="CAJ0884854.1"/>
    <property type="molecule type" value="Genomic_DNA"/>
</dbReference>
<dbReference type="InterPro" id="IPR036567">
    <property type="entry name" value="RHF-like"/>
</dbReference>
<evidence type="ECO:0000259" key="2">
    <source>
        <dbReference type="PROSITE" id="PS51857"/>
    </source>
</evidence>
<dbReference type="SUPFAM" id="SSF50249">
    <property type="entry name" value="Nucleic acid-binding proteins"/>
    <property type="match status" value="1"/>
</dbReference>
<feature type="region of interest" description="Disordered" evidence="1">
    <location>
        <begin position="202"/>
        <end position="222"/>
    </location>
</feature>
<proteinExistence type="predicted"/>
<dbReference type="Gene3D" id="2.40.50.140">
    <property type="entry name" value="Nucleic acid-binding proteins"/>
    <property type="match status" value="1"/>
</dbReference>
<dbReference type="InterPro" id="IPR003489">
    <property type="entry name" value="RHF/RaiA"/>
</dbReference>
<dbReference type="Gene3D" id="3.30.160.100">
    <property type="entry name" value="Ribosome hibernation promotion factor-like"/>
    <property type="match status" value="1"/>
</dbReference>